<protein>
    <submittedName>
        <fullName evidence="3">Uncharacterized protein</fullName>
    </submittedName>
</protein>
<dbReference type="Proteomes" id="UP001341840">
    <property type="component" value="Unassembled WGS sequence"/>
</dbReference>
<organism evidence="3 4">
    <name type="scientific">Stylosanthes scabra</name>
    <dbReference type="NCBI Taxonomy" id="79078"/>
    <lineage>
        <taxon>Eukaryota</taxon>
        <taxon>Viridiplantae</taxon>
        <taxon>Streptophyta</taxon>
        <taxon>Embryophyta</taxon>
        <taxon>Tracheophyta</taxon>
        <taxon>Spermatophyta</taxon>
        <taxon>Magnoliopsida</taxon>
        <taxon>eudicotyledons</taxon>
        <taxon>Gunneridae</taxon>
        <taxon>Pentapetalae</taxon>
        <taxon>rosids</taxon>
        <taxon>fabids</taxon>
        <taxon>Fabales</taxon>
        <taxon>Fabaceae</taxon>
        <taxon>Papilionoideae</taxon>
        <taxon>50 kb inversion clade</taxon>
        <taxon>dalbergioids sensu lato</taxon>
        <taxon>Dalbergieae</taxon>
        <taxon>Pterocarpus clade</taxon>
        <taxon>Stylosanthes</taxon>
    </lineage>
</organism>
<name>A0ABU6ZFY4_9FABA</name>
<reference evidence="3 4" key="1">
    <citation type="journal article" date="2023" name="Plants (Basel)">
        <title>Bridging the Gap: Combining Genomics and Transcriptomics Approaches to Understand Stylosanthes scabra, an Orphan Legume from the Brazilian Caatinga.</title>
        <authorList>
            <person name="Ferreira-Neto J.R.C."/>
            <person name="da Silva M.D."/>
            <person name="Binneck E."/>
            <person name="de Melo N.F."/>
            <person name="da Silva R.H."/>
            <person name="de Melo A.L.T.M."/>
            <person name="Pandolfi V."/>
            <person name="Bustamante F.O."/>
            <person name="Brasileiro-Vidal A.C."/>
            <person name="Benko-Iseppon A.M."/>
        </authorList>
    </citation>
    <scope>NUCLEOTIDE SEQUENCE [LARGE SCALE GENOMIC DNA]</scope>
    <source>
        <tissue evidence="3">Leaves</tissue>
    </source>
</reference>
<feature type="region of interest" description="Disordered" evidence="1">
    <location>
        <begin position="112"/>
        <end position="131"/>
    </location>
</feature>
<keyword evidence="4" id="KW-1185">Reference proteome</keyword>
<dbReference type="EMBL" id="JASCZI010272180">
    <property type="protein sequence ID" value="MED6220832.1"/>
    <property type="molecule type" value="Genomic_DNA"/>
</dbReference>
<accession>A0ABU6ZFY4</accession>
<gene>
    <name evidence="3" type="ORF">PIB30_048596</name>
</gene>
<feature type="region of interest" description="Disordered" evidence="1">
    <location>
        <begin position="40"/>
        <end position="80"/>
    </location>
</feature>
<feature type="signal peptide" evidence="2">
    <location>
        <begin position="1"/>
        <end position="39"/>
    </location>
</feature>
<feature type="chain" id="PRO_5047377266" evidence="2">
    <location>
        <begin position="40"/>
        <end position="186"/>
    </location>
</feature>
<evidence type="ECO:0000256" key="2">
    <source>
        <dbReference type="SAM" id="SignalP"/>
    </source>
</evidence>
<evidence type="ECO:0000313" key="3">
    <source>
        <dbReference type="EMBL" id="MED6220832.1"/>
    </source>
</evidence>
<evidence type="ECO:0000256" key="1">
    <source>
        <dbReference type="SAM" id="MobiDB-lite"/>
    </source>
</evidence>
<comment type="caution">
    <text evidence="3">The sequence shown here is derived from an EMBL/GenBank/DDBJ whole genome shotgun (WGS) entry which is preliminary data.</text>
</comment>
<proteinExistence type="predicted"/>
<sequence>MSAPLLNLSNNSSLLNQYNFLFLLIHLFFLLHRVPPSSSQRAPASAVANSNHPREQGSCPSKPAKALPHSQPPLKKKHPAQAALANLPKPPLLFPDLTLLLTVGIGRRSGGAVRRAEQQPRAKAEAEEPARCCDTGLEEEQDVAKAEAEVASRRRNKSRRPGAEAATWCDVRSDAVLLGSSRQQQQ</sequence>
<feature type="compositionally biased region" description="Basic and acidic residues" evidence="1">
    <location>
        <begin position="114"/>
        <end position="131"/>
    </location>
</feature>
<keyword evidence="2" id="KW-0732">Signal</keyword>
<evidence type="ECO:0000313" key="4">
    <source>
        <dbReference type="Proteomes" id="UP001341840"/>
    </source>
</evidence>